<comment type="caution">
    <text evidence="1">The sequence shown here is derived from an EMBL/GenBank/DDBJ whole genome shotgun (WGS) entry which is preliminary data.</text>
</comment>
<accession>A0ABQ2WWT7</accession>
<dbReference type="Proteomes" id="UP000634667">
    <property type="component" value="Unassembled WGS sequence"/>
</dbReference>
<dbReference type="EMBL" id="BMYR01000016">
    <property type="protein sequence ID" value="GGW72428.1"/>
    <property type="molecule type" value="Genomic_DNA"/>
</dbReference>
<evidence type="ECO:0000313" key="1">
    <source>
        <dbReference type="EMBL" id="GGW72428.1"/>
    </source>
</evidence>
<gene>
    <name evidence="1" type="ORF">GCM10008111_30690</name>
</gene>
<evidence type="ECO:0000313" key="2">
    <source>
        <dbReference type="Proteomes" id="UP000634667"/>
    </source>
</evidence>
<organism evidence="1 2">
    <name type="scientific">Alishewanella tabrizica</name>
    <dbReference type="NCBI Taxonomy" id="671278"/>
    <lineage>
        <taxon>Bacteria</taxon>
        <taxon>Pseudomonadati</taxon>
        <taxon>Pseudomonadota</taxon>
        <taxon>Gammaproteobacteria</taxon>
        <taxon>Alteromonadales</taxon>
        <taxon>Alteromonadaceae</taxon>
        <taxon>Alishewanella</taxon>
    </lineage>
</organism>
<protein>
    <submittedName>
        <fullName evidence="1">Uncharacterized protein</fullName>
    </submittedName>
</protein>
<dbReference type="NCBIfam" id="NF041064">
    <property type="entry name" value="DpdG"/>
    <property type="match status" value="1"/>
</dbReference>
<keyword evidence="2" id="KW-1185">Reference proteome</keyword>
<name>A0ABQ2WWT7_9ALTE</name>
<dbReference type="RefSeq" id="WP_189484122.1">
    <property type="nucleotide sequence ID" value="NZ_BMYR01000016.1"/>
</dbReference>
<proteinExistence type="predicted"/>
<dbReference type="InterPro" id="IPR049812">
    <property type="entry name" value="DpdG-like"/>
</dbReference>
<sequence length="320" mass="36163">MSVINNANPGSHIPSLHFIDRLVNRHFSKKNKSEEHLPLTAILSSNMPDYLFIDEECDAQGEFKRSTNPEKKLRETLFFWKETGLWQQNEEGIKAWSEFSCDDNLGERITQTLFKEKLDIVDGTGIEPLLRGMALFLCLDSFTFAGGNFFKSTEIETIVGKYLPPRSGNDTRLTINSSETATFANYGLLLGFLEQVTKDTLVVDPTRLIRPAVIKILKNSDAASEMPVEEFLIQLRGILPVIDGGAYRCTIEELIRSKVKDWKSLPEHELSASLSQALYRLNIEGLIFLVPKSDAEKTMQLNLPGNKKRPVSHIRFGVEK</sequence>
<reference evidence="2" key="1">
    <citation type="journal article" date="2019" name="Int. J. Syst. Evol. Microbiol.">
        <title>The Global Catalogue of Microorganisms (GCM) 10K type strain sequencing project: providing services to taxonomists for standard genome sequencing and annotation.</title>
        <authorList>
            <consortium name="The Broad Institute Genomics Platform"/>
            <consortium name="The Broad Institute Genome Sequencing Center for Infectious Disease"/>
            <person name="Wu L."/>
            <person name="Ma J."/>
        </authorList>
    </citation>
    <scope>NUCLEOTIDE SEQUENCE [LARGE SCALE GENOMIC DNA]</scope>
    <source>
        <strain evidence="2">KCTC 23723</strain>
    </source>
</reference>